<dbReference type="GO" id="GO:0046872">
    <property type="term" value="F:metal ion binding"/>
    <property type="evidence" value="ECO:0007669"/>
    <property type="project" value="UniProtKB-KW"/>
</dbReference>
<dbReference type="FunFam" id="3.30.1490.20:FF:000003">
    <property type="entry name" value="acetyl-CoA carboxylase isoform X1"/>
    <property type="match status" value="1"/>
</dbReference>
<keyword evidence="13" id="KW-0443">Lipid metabolism</keyword>
<keyword evidence="5 13" id="KW-0436">Ligase</keyword>
<keyword evidence="13" id="KW-0275">Fatty acid biosynthesis</keyword>
<dbReference type="Pfam" id="PF02786">
    <property type="entry name" value="CPSase_L_D2"/>
    <property type="match status" value="1"/>
</dbReference>
<dbReference type="PANTHER" id="PTHR48095:SF2">
    <property type="entry name" value="BIOTIN CARBOXYLASE, CHLOROPLASTIC"/>
    <property type="match status" value="1"/>
</dbReference>
<dbReference type="GO" id="GO:0006633">
    <property type="term" value="P:fatty acid biosynthetic process"/>
    <property type="evidence" value="ECO:0007669"/>
    <property type="project" value="UniProtKB-KW"/>
</dbReference>
<keyword evidence="13" id="KW-0276">Fatty acid metabolism</keyword>
<dbReference type="Pfam" id="PF00289">
    <property type="entry name" value="Biotin_carb_N"/>
    <property type="match status" value="1"/>
</dbReference>
<gene>
    <name evidence="16" type="primary">accC</name>
    <name evidence="16" type="ORF">ENJ61_01405</name>
</gene>
<proteinExistence type="predicted"/>
<comment type="caution">
    <text evidence="16">The sequence shown here is derived from an EMBL/GenBank/DDBJ whole genome shotgun (WGS) entry which is preliminary data.</text>
</comment>
<evidence type="ECO:0000259" key="14">
    <source>
        <dbReference type="PROSITE" id="PS50975"/>
    </source>
</evidence>
<name>A0A7C5QHD7_AQUAO</name>
<dbReference type="PROSITE" id="PS00866">
    <property type="entry name" value="CPSASE_1"/>
    <property type="match status" value="1"/>
</dbReference>
<dbReference type="NCBIfam" id="TIGR00514">
    <property type="entry name" value="accC"/>
    <property type="match status" value="1"/>
</dbReference>
<evidence type="ECO:0000256" key="7">
    <source>
        <dbReference type="ARBA" id="ARBA00022741"/>
    </source>
</evidence>
<evidence type="ECO:0000256" key="10">
    <source>
        <dbReference type="ARBA" id="ARBA00023267"/>
    </source>
</evidence>
<evidence type="ECO:0000256" key="1">
    <source>
        <dbReference type="ARBA" id="ARBA00003761"/>
    </source>
</evidence>
<evidence type="ECO:0000256" key="11">
    <source>
        <dbReference type="ARBA" id="ARBA00048600"/>
    </source>
</evidence>
<dbReference type="SUPFAM" id="SSF52440">
    <property type="entry name" value="PreATP-grasp domain"/>
    <property type="match status" value="1"/>
</dbReference>
<evidence type="ECO:0000259" key="15">
    <source>
        <dbReference type="PROSITE" id="PS50979"/>
    </source>
</evidence>
<sequence length="444" mass="49319">MFRKILIANRGEIAVRAIRACRELGVRSVAVYSEADRNALHVRLADESVCIGPAEPSRSYLDVPSIMSAAEVSGADAVYPGYGFLAENPKFAEIVSKSGIKFIGPSPQTLELIGDKIRTKEVAAKVGIPLVPGSSGATDLEGALKVASRIGYPVVLKASAGGGGRGIRIVMNEKELREKFQVAVQEAEISFGDGRVFVEKFIINPKHIEFQVLADSRGNVLVLGERECSIQRRHQKLVEEAPSVSVDERRRREIESAVVEFCREIGYEGAGTVEFLMDEDGNFYFMEMNGRVQVEHPVTEMITGVDIVKWQMRIAAGEKLRLGRVRRNGFAIEMRINAEDPDTFLPSPGVVEELVLPGGPGVRVDTHLYQGYSVPPYYDSLLAKIVVWGETREEAIRRGLRVLDELVIRGKGLKTNTEFHRRVLQSREFREGRHHIGFVEEMMV</sequence>
<dbReference type="InterPro" id="IPR005482">
    <property type="entry name" value="Biotin_COase_C"/>
</dbReference>
<protein>
    <recommendedName>
        <fullName evidence="4 13">Biotin carboxylase</fullName>
        <ecNumber evidence="4 13">6.3.4.14</ecNumber>
    </recommendedName>
    <alternativeName>
        <fullName evidence="13">Acetyl-coenzyme A carboxylase biotin carboxylase subunit A</fullName>
    </alternativeName>
</protein>
<evidence type="ECO:0000256" key="2">
    <source>
        <dbReference type="ARBA" id="ARBA00004956"/>
    </source>
</evidence>
<keyword evidence="7 12" id="KW-0547">Nucleotide-binding</keyword>
<dbReference type="InterPro" id="IPR051602">
    <property type="entry name" value="ACC_Biotin_Carboxylase"/>
</dbReference>
<keyword evidence="8 12" id="KW-0067">ATP-binding</keyword>
<keyword evidence="9" id="KW-0460">Magnesium</keyword>
<dbReference type="AlphaFoldDB" id="A0A7C5QHD7"/>
<evidence type="ECO:0000256" key="8">
    <source>
        <dbReference type="ARBA" id="ARBA00022840"/>
    </source>
</evidence>
<dbReference type="PROSITE" id="PS50975">
    <property type="entry name" value="ATP_GRASP"/>
    <property type="match status" value="1"/>
</dbReference>
<evidence type="ECO:0000256" key="4">
    <source>
        <dbReference type="ARBA" id="ARBA00013263"/>
    </source>
</evidence>
<evidence type="ECO:0000256" key="3">
    <source>
        <dbReference type="ARBA" id="ARBA00011750"/>
    </source>
</evidence>
<dbReference type="InterPro" id="IPR011054">
    <property type="entry name" value="Rudment_hybrid_motif"/>
</dbReference>
<dbReference type="InterPro" id="IPR005479">
    <property type="entry name" value="CPAse_ATP-bd"/>
</dbReference>
<feature type="domain" description="Biotin carboxylation" evidence="15">
    <location>
        <begin position="1"/>
        <end position="444"/>
    </location>
</feature>
<organism evidence="16">
    <name type="scientific">Aquifex aeolicus</name>
    <dbReference type="NCBI Taxonomy" id="63363"/>
    <lineage>
        <taxon>Bacteria</taxon>
        <taxon>Pseudomonadati</taxon>
        <taxon>Aquificota</taxon>
        <taxon>Aquificia</taxon>
        <taxon>Aquificales</taxon>
        <taxon>Aquificaceae</taxon>
        <taxon>Aquifex</taxon>
    </lineage>
</organism>
<dbReference type="PANTHER" id="PTHR48095">
    <property type="entry name" value="PYRUVATE CARBOXYLASE SUBUNIT A"/>
    <property type="match status" value="1"/>
</dbReference>
<dbReference type="GO" id="GO:0005524">
    <property type="term" value="F:ATP binding"/>
    <property type="evidence" value="ECO:0007669"/>
    <property type="project" value="UniProtKB-UniRule"/>
</dbReference>
<dbReference type="GO" id="GO:0004075">
    <property type="term" value="F:biotin carboxylase activity"/>
    <property type="evidence" value="ECO:0007669"/>
    <property type="project" value="UniProtKB-EC"/>
</dbReference>
<dbReference type="NCBIfam" id="NF006367">
    <property type="entry name" value="PRK08591.1"/>
    <property type="match status" value="1"/>
</dbReference>
<dbReference type="InterPro" id="IPR004549">
    <property type="entry name" value="Acetyl_CoA_COase_biotin_COase"/>
</dbReference>
<comment type="subunit">
    <text evidence="3 13">Acetyl-CoA carboxylase is a heterohexamer of biotin carboxyl carrier protein, biotin carboxylase and the two subunits of carboxyl transferase in a 2:2 complex.</text>
</comment>
<evidence type="ECO:0000256" key="9">
    <source>
        <dbReference type="ARBA" id="ARBA00022842"/>
    </source>
</evidence>
<feature type="domain" description="ATP-grasp" evidence="14">
    <location>
        <begin position="120"/>
        <end position="316"/>
    </location>
</feature>
<accession>A0A7C5QHD7</accession>
<keyword evidence="10 13" id="KW-0092">Biotin</keyword>
<keyword evidence="13" id="KW-0444">Lipid biosynthesis</keyword>
<dbReference type="FunFam" id="3.40.50.20:FF:000010">
    <property type="entry name" value="Propionyl-CoA carboxylase subunit alpha"/>
    <property type="match status" value="1"/>
</dbReference>
<evidence type="ECO:0000256" key="5">
    <source>
        <dbReference type="ARBA" id="ARBA00022598"/>
    </source>
</evidence>
<comment type="catalytic activity">
    <reaction evidence="11 13">
        <text>N(6)-biotinyl-L-lysyl-[protein] + hydrogencarbonate + ATP = N(6)-carboxybiotinyl-L-lysyl-[protein] + ADP + phosphate + H(+)</text>
        <dbReference type="Rhea" id="RHEA:13501"/>
        <dbReference type="Rhea" id="RHEA-COMP:10505"/>
        <dbReference type="Rhea" id="RHEA-COMP:10506"/>
        <dbReference type="ChEBI" id="CHEBI:15378"/>
        <dbReference type="ChEBI" id="CHEBI:17544"/>
        <dbReference type="ChEBI" id="CHEBI:30616"/>
        <dbReference type="ChEBI" id="CHEBI:43474"/>
        <dbReference type="ChEBI" id="CHEBI:83144"/>
        <dbReference type="ChEBI" id="CHEBI:83145"/>
        <dbReference type="ChEBI" id="CHEBI:456216"/>
        <dbReference type="EC" id="6.3.4.14"/>
    </reaction>
</comment>
<dbReference type="EMBL" id="DRNB01000046">
    <property type="protein sequence ID" value="HHJ63542.1"/>
    <property type="molecule type" value="Genomic_DNA"/>
</dbReference>
<dbReference type="InterPro" id="IPR016185">
    <property type="entry name" value="PreATP-grasp_dom_sf"/>
</dbReference>
<dbReference type="InterPro" id="IPR005481">
    <property type="entry name" value="BC-like_N"/>
</dbReference>
<dbReference type="Gene3D" id="3.30.470.20">
    <property type="entry name" value="ATP-grasp fold, B domain"/>
    <property type="match status" value="1"/>
</dbReference>
<keyword evidence="6" id="KW-0479">Metal-binding</keyword>
<dbReference type="InterPro" id="IPR011764">
    <property type="entry name" value="Biotin_carboxylation_dom"/>
</dbReference>
<reference evidence="16" key="1">
    <citation type="journal article" date="2020" name="mSystems">
        <title>Genome- and Community-Level Interaction Insights into Carbon Utilization and Element Cycling Functions of Hydrothermarchaeota in Hydrothermal Sediment.</title>
        <authorList>
            <person name="Zhou Z."/>
            <person name="Liu Y."/>
            <person name="Xu W."/>
            <person name="Pan J."/>
            <person name="Luo Z.H."/>
            <person name="Li M."/>
        </authorList>
    </citation>
    <scope>NUCLEOTIDE SEQUENCE [LARGE SCALE GENOMIC DNA]</scope>
    <source>
        <strain evidence="16">HyVt-501</strain>
    </source>
</reference>
<comment type="function">
    <text evidence="1 13">This protein is a component of the acetyl coenzyme A carboxylase complex; first, biotin carboxylase catalyzes the carboxylation of the carrier protein and then the transcarboxylase transfers the carboxyl group to form malonyl-CoA.</text>
</comment>
<evidence type="ECO:0000256" key="12">
    <source>
        <dbReference type="PROSITE-ProRule" id="PRU00409"/>
    </source>
</evidence>
<evidence type="ECO:0000313" key="16">
    <source>
        <dbReference type="EMBL" id="HHJ63542.1"/>
    </source>
</evidence>
<dbReference type="Proteomes" id="UP000885792">
    <property type="component" value="Unassembled WGS sequence"/>
</dbReference>
<dbReference type="SUPFAM" id="SSF56059">
    <property type="entry name" value="Glutathione synthetase ATP-binding domain-like"/>
    <property type="match status" value="1"/>
</dbReference>
<dbReference type="InterPro" id="IPR011761">
    <property type="entry name" value="ATP-grasp"/>
</dbReference>
<dbReference type="Pfam" id="PF02785">
    <property type="entry name" value="Biotin_carb_C"/>
    <property type="match status" value="1"/>
</dbReference>
<dbReference type="SMART" id="SM00878">
    <property type="entry name" value="Biotin_carb_C"/>
    <property type="match status" value="1"/>
</dbReference>
<dbReference type="EC" id="6.3.4.14" evidence="4 13"/>
<evidence type="ECO:0000256" key="6">
    <source>
        <dbReference type="ARBA" id="ARBA00022723"/>
    </source>
</evidence>
<dbReference type="SUPFAM" id="SSF51246">
    <property type="entry name" value="Rudiment single hybrid motif"/>
    <property type="match status" value="1"/>
</dbReference>
<dbReference type="PROSITE" id="PS50979">
    <property type="entry name" value="BC"/>
    <property type="match status" value="1"/>
</dbReference>
<comment type="pathway">
    <text evidence="2 13">Lipid metabolism; malonyl-CoA biosynthesis; malonyl-CoA from acetyl-CoA: step 1/1.</text>
</comment>
<evidence type="ECO:0000256" key="13">
    <source>
        <dbReference type="RuleBase" id="RU365063"/>
    </source>
</evidence>